<name>A0A368BLC8_9GAMM</name>
<dbReference type="InterPro" id="IPR029058">
    <property type="entry name" value="AB_hydrolase_fold"/>
</dbReference>
<comment type="caution">
    <text evidence="8">The sequence shown here is derived from an EMBL/GenBank/DDBJ whole genome shotgun (WGS) entry which is preliminary data.</text>
</comment>
<protein>
    <recommendedName>
        <fullName evidence="10">Esterase</fullName>
    </recommendedName>
</protein>
<gene>
    <name evidence="8" type="ORF">DBW97_04695</name>
</gene>
<dbReference type="Gene3D" id="3.40.50.1820">
    <property type="entry name" value="alpha/beta hydrolase"/>
    <property type="match status" value="1"/>
</dbReference>
<evidence type="ECO:0000256" key="5">
    <source>
        <dbReference type="ARBA" id="ARBA00022801"/>
    </source>
</evidence>
<keyword evidence="7" id="KW-0624">Polysaccharide degradation</keyword>
<dbReference type="Proteomes" id="UP000252147">
    <property type="component" value="Unassembled WGS sequence"/>
</dbReference>
<dbReference type="GO" id="GO:0005576">
    <property type="term" value="C:extracellular region"/>
    <property type="evidence" value="ECO:0007669"/>
    <property type="project" value="UniProtKB-SubCell"/>
</dbReference>
<dbReference type="Pfam" id="PF10503">
    <property type="entry name" value="Esterase_PHB"/>
    <property type="match status" value="1"/>
</dbReference>
<dbReference type="PANTHER" id="PTHR38050:SF2">
    <property type="entry name" value="FERULOYL ESTERASE C-RELATED"/>
    <property type="match status" value="1"/>
</dbReference>
<organism evidence="8 9">
    <name type="scientific">SAR86 cluster bacterium</name>
    <dbReference type="NCBI Taxonomy" id="2030880"/>
    <lineage>
        <taxon>Bacteria</taxon>
        <taxon>Pseudomonadati</taxon>
        <taxon>Pseudomonadota</taxon>
        <taxon>Gammaproteobacteria</taxon>
        <taxon>SAR86 cluster</taxon>
    </lineage>
</organism>
<keyword evidence="5" id="KW-0378">Hydrolase</keyword>
<evidence type="ECO:0000256" key="4">
    <source>
        <dbReference type="ARBA" id="ARBA00022729"/>
    </source>
</evidence>
<dbReference type="InterPro" id="IPR010126">
    <property type="entry name" value="Esterase_phb"/>
</dbReference>
<evidence type="ECO:0000256" key="2">
    <source>
        <dbReference type="ARBA" id="ARBA00022525"/>
    </source>
</evidence>
<evidence type="ECO:0000256" key="1">
    <source>
        <dbReference type="ARBA" id="ARBA00004613"/>
    </source>
</evidence>
<accession>A0A368BLC8</accession>
<evidence type="ECO:0008006" key="10">
    <source>
        <dbReference type="Google" id="ProtNLM"/>
    </source>
</evidence>
<keyword evidence="3" id="KW-0858">Xylan degradation</keyword>
<evidence type="ECO:0000256" key="3">
    <source>
        <dbReference type="ARBA" id="ARBA00022651"/>
    </source>
</evidence>
<dbReference type="SUPFAM" id="SSF53474">
    <property type="entry name" value="alpha/beta-Hydrolases"/>
    <property type="match status" value="1"/>
</dbReference>
<reference evidence="8 9" key="1">
    <citation type="journal article" date="2018" name="Microbiome">
        <title>Fine metagenomic profile of the Mediterranean stratified and mixed water columns revealed by assembly and recruitment.</title>
        <authorList>
            <person name="Haro-Moreno J.M."/>
            <person name="Lopez-Perez M."/>
            <person name="De La Torre J.R."/>
            <person name="Picazo A."/>
            <person name="Camacho A."/>
            <person name="Rodriguez-Valera F."/>
        </authorList>
    </citation>
    <scope>NUCLEOTIDE SEQUENCE [LARGE SCALE GENOMIC DNA]</scope>
    <source>
        <strain evidence="8">MED-G83</strain>
    </source>
</reference>
<proteinExistence type="predicted"/>
<evidence type="ECO:0000313" key="9">
    <source>
        <dbReference type="Proteomes" id="UP000252147"/>
    </source>
</evidence>
<dbReference type="GO" id="GO:0030600">
    <property type="term" value="F:feruloyl esterase activity"/>
    <property type="evidence" value="ECO:0007669"/>
    <property type="project" value="InterPro"/>
</dbReference>
<dbReference type="InterPro" id="IPR043595">
    <property type="entry name" value="FaeB/C/D"/>
</dbReference>
<dbReference type="GO" id="GO:0045493">
    <property type="term" value="P:xylan catabolic process"/>
    <property type="evidence" value="ECO:0007669"/>
    <property type="project" value="UniProtKB-KW"/>
</dbReference>
<sequence length="196" mass="21693">MKLITKILIIFILFSCGSGSSEEEANITPSQPKVVDIDPHEVGTLEKTIFHEGLLRNFILYVPESYDRNTATPMVFNFHGYGSNAEEQMYYSNFIEVADDEGFLVLHPQGTPHPLTGSSMFCVGGFTRPCDIDDVSFSNYLINVISTLYNLDAQRIYSTGMSNGGFMSFHLACNLSNRIAAIASVTGSMTPETYDE</sequence>
<feature type="non-terminal residue" evidence="8">
    <location>
        <position position="196"/>
    </location>
</feature>
<comment type="subcellular location">
    <subcellularLocation>
        <location evidence="1">Secreted</location>
    </subcellularLocation>
</comment>
<keyword evidence="2" id="KW-0964">Secreted</keyword>
<evidence type="ECO:0000313" key="8">
    <source>
        <dbReference type="EMBL" id="RCL37662.1"/>
    </source>
</evidence>
<keyword evidence="6" id="KW-0119">Carbohydrate metabolism</keyword>
<dbReference type="EMBL" id="QOPD01000008">
    <property type="protein sequence ID" value="RCL37662.1"/>
    <property type="molecule type" value="Genomic_DNA"/>
</dbReference>
<keyword evidence="4" id="KW-0732">Signal</keyword>
<dbReference type="AlphaFoldDB" id="A0A368BLC8"/>
<evidence type="ECO:0000256" key="7">
    <source>
        <dbReference type="ARBA" id="ARBA00023326"/>
    </source>
</evidence>
<evidence type="ECO:0000256" key="6">
    <source>
        <dbReference type="ARBA" id="ARBA00023277"/>
    </source>
</evidence>
<dbReference type="PANTHER" id="PTHR38050">
    <property type="match status" value="1"/>
</dbReference>